<dbReference type="InterPro" id="IPR000160">
    <property type="entry name" value="GGDEF_dom"/>
</dbReference>
<dbReference type="InterPro" id="IPR029787">
    <property type="entry name" value="Nucleotide_cyclase"/>
</dbReference>
<dbReference type="InterPro" id="IPR050469">
    <property type="entry name" value="Diguanylate_Cyclase"/>
</dbReference>
<dbReference type="Proteomes" id="UP000241986">
    <property type="component" value="Unassembled WGS sequence"/>
</dbReference>
<dbReference type="EC" id="2.7.7.65" evidence="1"/>
<comment type="catalytic activity">
    <reaction evidence="2">
        <text>2 GTP = 3',3'-c-di-GMP + 2 diphosphate</text>
        <dbReference type="Rhea" id="RHEA:24898"/>
        <dbReference type="ChEBI" id="CHEBI:33019"/>
        <dbReference type="ChEBI" id="CHEBI:37565"/>
        <dbReference type="ChEBI" id="CHEBI:58805"/>
        <dbReference type="EC" id="2.7.7.65"/>
    </reaction>
</comment>
<sequence length="378" mass="42464">MDVSLLLKLDVFTLMVMALGGYSLGFITLSIIWSTHREIPGIGLWWWSSLCALVAQILFSLQAFFPSPSGIWLANTLITLCIVLMPPALQRFFGQPPNWRAGGLFMLVYLLLLSWCIVEGGMASRVLLACLSYMVLGAVIVYLVWRHGYPHYLPAVMVFTLVNVLLYAFYLMRLWFLWRDNVQMLMDKSGVNVLPFLSMLMGSYLSTFGVLLLCTQYRALALRQQASHDPLTGLLNRRGFMEQLKQQKWGDSGALAVLDIDDFKQINDQHGHEVGDRVLAELGAYLGSQPDLVCSRFGGEEFVLLFSQPGVLALQRCEGLLEEVANRNMGGLSITVSMGLSHWQGEWHFDPLFTQADHALYSAKRQGKNRVCQAGREV</sequence>
<evidence type="ECO:0000313" key="4">
    <source>
        <dbReference type="EMBL" id="PTH78327.1"/>
    </source>
</evidence>
<accession>A0A2T4MUT7</accession>
<dbReference type="SMART" id="SM00267">
    <property type="entry name" value="GGDEF"/>
    <property type="match status" value="1"/>
</dbReference>
<dbReference type="PROSITE" id="PS50887">
    <property type="entry name" value="GGDEF"/>
    <property type="match status" value="1"/>
</dbReference>
<evidence type="ECO:0000256" key="1">
    <source>
        <dbReference type="ARBA" id="ARBA00012528"/>
    </source>
</evidence>
<dbReference type="GO" id="GO:1902201">
    <property type="term" value="P:negative regulation of bacterial-type flagellum-dependent cell motility"/>
    <property type="evidence" value="ECO:0007669"/>
    <property type="project" value="TreeGrafter"/>
</dbReference>
<dbReference type="InterPro" id="IPR043128">
    <property type="entry name" value="Rev_trsase/Diguanyl_cyclase"/>
</dbReference>
<dbReference type="GO" id="GO:0052621">
    <property type="term" value="F:diguanylate cyclase activity"/>
    <property type="evidence" value="ECO:0007669"/>
    <property type="project" value="UniProtKB-EC"/>
</dbReference>
<gene>
    <name evidence="4" type="ORF">DAA48_25445</name>
</gene>
<name>A0A2T4MUT7_AERVE</name>
<dbReference type="EMBL" id="PZKL01000058">
    <property type="protein sequence ID" value="PTH78327.1"/>
    <property type="molecule type" value="Genomic_DNA"/>
</dbReference>
<evidence type="ECO:0000259" key="3">
    <source>
        <dbReference type="PROSITE" id="PS50887"/>
    </source>
</evidence>
<protein>
    <recommendedName>
        <fullName evidence="1">diguanylate cyclase</fullName>
        <ecNumber evidence="1">2.7.7.65</ecNumber>
    </recommendedName>
</protein>
<dbReference type="CDD" id="cd01949">
    <property type="entry name" value="GGDEF"/>
    <property type="match status" value="1"/>
</dbReference>
<proteinExistence type="predicted"/>
<reference evidence="4 5" key="1">
    <citation type="submission" date="2018-03" db="EMBL/GenBank/DDBJ databases">
        <title>Aeromonas veronii whole genome sequencing and analysis.</title>
        <authorList>
            <person name="Xie H."/>
            <person name="Liu T."/>
            <person name="Wang K."/>
        </authorList>
    </citation>
    <scope>NUCLEOTIDE SEQUENCE [LARGE SCALE GENOMIC DNA]</scope>
    <source>
        <strain evidence="4 5">XH.VA.1</strain>
    </source>
</reference>
<evidence type="ECO:0000313" key="5">
    <source>
        <dbReference type="Proteomes" id="UP000241986"/>
    </source>
</evidence>
<evidence type="ECO:0000256" key="2">
    <source>
        <dbReference type="ARBA" id="ARBA00034247"/>
    </source>
</evidence>
<dbReference type="PANTHER" id="PTHR45138">
    <property type="entry name" value="REGULATORY COMPONENTS OF SENSORY TRANSDUCTION SYSTEM"/>
    <property type="match status" value="1"/>
</dbReference>
<dbReference type="SUPFAM" id="SSF55073">
    <property type="entry name" value="Nucleotide cyclase"/>
    <property type="match status" value="1"/>
</dbReference>
<organism evidence="4 5">
    <name type="scientific">Aeromonas veronii</name>
    <dbReference type="NCBI Taxonomy" id="654"/>
    <lineage>
        <taxon>Bacteria</taxon>
        <taxon>Pseudomonadati</taxon>
        <taxon>Pseudomonadota</taxon>
        <taxon>Gammaproteobacteria</taxon>
        <taxon>Aeromonadales</taxon>
        <taxon>Aeromonadaceae</taxon>
        <taxon>Aeromonas</taxon>
    </lineage>
</organism>
<dbReference type="NCBIfam" id="TIGR00254">
    <property type="entry name" value="GGDEF"/>
    <property type="match status" value="1"/>
</dbReference>
<dbReference type="GO" id="GO:0005886">
    <property type="term" value="C:plasma membrane"/>
    <property type="evidence" value="ECO:0007669"/>
    <property type="project" value="TreeGrafter"/>
</dbReference>
<dbReference type="PANTHER" id="PTHR45138:SF9">
    <property type="entry name" value="DIGUANYLATE CYCLASE DGCM-RELATED"/>
    <property type="match status" value="1"/>
</dbReference>
<dbReference type="GO" id="GO:0043709">
    <property type="term" value="P:cell adhesion involved in single-species biofilm formation"/>
    <property type="evidence" value="ECO:0007669"/>
    <property type="project" value="TreeGrafter"/>
</dbReference>
<feature type="domain" description="GGDEF" evidence="3">
    <location>
        <begin position="251"/>
        <end position="376"/>
    </location>
</feature>
<dbReference type="Pfam" id="PF00990">
    <property type="entry name" value="GGDEF"/>
    <property type="match status" value="1"/>
</dbReference>
<dbReference type="AlphaFoldDB" id="A0A2T4MUT7"/>
<comment type="caution">
    <text evidence="4">The sequence shown here is derived from an EMBL/GenBank/DDBJ whole genome shotgun (WGS) entry which is preliminary data.</text>
</comment>
<dbReference type="RefSeq" id="WP_107685194.1">
    <property type="nucleotide sequence ID" value="NZ_CAWQUB010000001.1"/>
</dbReference>
<dbReference type="Gene3D" id="3.30.70.270">
    <property type="match status" value="1"/>
</dbReference>